<dbReference type="PANTHER" id="PTHR21631">
    <property type="entry name" value="ISOCITRATE LYASE/MALATE SYNTHASE"/>
    <property type="match status" value="1"/>
</dbReference>
<comment type="catalytic activity">
    <reaction evidence="5">
        <text>D-threo-isocitrate = glyoxylate + succinate</text>
        <dbReference type="Rhea" id="RHEA:13245"/>
        <dbReference type="ChEBI" id="CHEBI:15562"/>
        <dbReference type="ChEBI" id="CHEBI:30031"/>
        <dbReference type="ChEBI" id="CHEBI:36655"/>
        <dbReference type="EC" id="4.1.3.1"/>
    </reaction>
</comment>
<keyword evidence="4 7" id="KW-0456">Lyase</keyword>
<dbReference type="RefSeq" id="WP_126790026.1">
    <property type="nucleotide sequence ID" value="NZ_PIPN01000006.1"/>
</dbReference>
<dbReference type="Pfam" id="PF00463">
    <property type="entry name" value="ICL"/>
    <property type="match status" value="2"/>
</dbReference>
<keyword evidence="8" id="KW-1185">Reference proteome</keyword>
<evidence type="ECO:0000313" key="8">
    <source>
        <dbReference type="Proteomes" id="UP000287410"/>
    </source>
</evidence>
<protein>
    <recommendedName>
        <fullName evidence="2 6">Isocitrate lyase</fullName>
        <ecNumber evidence="1 6">4.1.3.1</ecNumber>
    </recommendedName>
</protein>
<dbReference type="NCBIfam" id="NF011645">
    <property type="entry name" value="PRK15063.1"/>
    <property type="match status" value="1"/>
</dbReference>
<dbReference type="PANTHER" id="PTHR21631:SF3">
    <property type="entry name" value="BIFUNCTIONAL GLYOXYLATE CYCLE PROTEIN"/>
    <property type="match status" value="1"/>
</dbReference>
<dbReference type="InterPro" id="IPR040442">
    <property type="entry name" value="Pyrv_kinase-like_dom_sf"/>
</dbReference>
<dbReference type="Proteomes" id="UP000287410">
    <property type="component" value="Unassembled WGS sequence"/>
</dbReference>
<gene>
    <name evidence="7" type="ORF">CWE12_12385</name>
</gene>
<dbReference type="CDD" id="cd00377">
    <property type="entry name" value="ICL_PEPM"/>
    <property type="match status" value="1"/>
</dbReference>
<accession>A0ABY0BV83</accession>
<dbReference type="SUPFAM" id="SSF51621">
    <property type="entry name" value="Phosphoenolpyruvate/pyruvate domain"/>
    <property type="match status" value="1"/>
</dbReference>
<evidence type="ECO:0000256" key="6">
    <source>
        <dbReference type="NCBIfam" id="TIGR01346"/>
    </source>
</evidence>
<evidence type="ECO:0000256" key="1">
    <source>
        <dbReference type="ARBA" id="ARBA00012909"/>
    </source>
</evidence>
<dbReference type="PIRSF" id="PIRSF001362">
    <property type="entry name" value="Isocit_lyase"/>
    <property type="match status" value="1"/>
</dbReference>
<sequence>MATSTDFQQAVRELEHEWATDPRWEGVERTYSAEDVVRLRGSVKVEHTLAKRGANKLWRLVNGEAQEKFGKNYVNALGALTGGQAVQQVKAGIQAIYLSGWQVAADNNTSGTMYPDQSLYPVDSVPEVVRRINNSFSRADQIQWSKGVHAEEDNYIDYFAPIVADAEAGFGGVLNAYELMQGMIKAGASGVHFEDQLASVKKCGHMGGKVLVPTQEAVQKLVAARLAADVADVPTLILARTDANAADLLTNDVDPNDQDFITGERTAEGFYRVKPGIEQAISRGLAYAPYADLLWCETAKPDLDEARQFAEAIHAKYPGKLLAYNCSPSFNWKRNLDDATIAKFQRELASMGYRFQFITLAGVHNMWYNMFELAYDYARNDMTAYVKLQQNEFAAAEKGYTFVSHQQEVGTGYFDDLTNVIQGGTSSVTALTGSTEEEQFG</sequence>
<evidence type="ECO:0000256" key="2">
    <source>
        <dbReference type="ARBA" id="ARBA00017446"/>
    </source>
</evidence>
<dbReference type="EMBL" id="PIPN01000006">
    <property type="protein sequence ID" value="RUO28020.1"/>
    <property type="molecule type" value="Genomic_DNA"/>
</dbReference>
<name>A0ABY0BV83_9GAMM</name>
<dbReference type="PROSITE" id="PS00161">
    <property type="entry name" value="ISOCITRATE_LYASE"/>
    <property type="match status" value="1"/>
</dbReference>
<keyword evidence="3" id="KW-0479">Metal-binding</keyword>
<evidence type="ECO:0000256" key="3">
    <source>
        <dbReference type="ARBA" id="ARBA00022723"/>
    </source>
</evidence>
<evidence type="ECO:0000256" key="5">
    <source>
        <dbReference type="ARBA" id="ARBA00023531"/>
    </source>
</evidence>
<dbReference type="Gene3D" id="3.20.20.60">
    <property type="entry name" value="Phosphoenolpyruvate-binding domains"/>
    <property type="match status" value="1"/>
</dbReference>
<evidence type="ECO:0000256" key="4">
    <source>
        <dbReference type="ARBA" id="ARBA00023239"/>
    </source>
</evidence>
<dbReference type="InterPro" id="IPR018523">
    <property type="entry name" value="Isocitrate_lyase_ph_CS"/>
</dbReference>
<dbReference type="InterPro" id="IPR006254">
    <property type="entry name" value="Isocitrate_lyase"/>
</dbReference>
<dbReference type="GO" id="GO:0016829">
    <property type="term" value="F:lyase activity"/>
    <property type="evidence" value="ECO:0007669"/>
    <property type="project" value="UniProtKB-KW"/>
</dbReference>
<dbReference type="EC" id="4.1.3.1" evidence="1 6"/>
<comment type="caution">
    <text evidence="7">The sequence shown here is derived from an EMBL/GenBank/DDBJ whole genome shotgun (WGS) entry which is preliminary data.</text>
</comment>
<reference evidence="7 8" key="1">
    <citation type="journal article" date="2018" name="Front. Microbiol.">
        <title>Genome-Based Analysis Reveals the Taxonomy and Diversity of the Family Idiomarinaceae.</title>
        <authorList>
            <person name="Liu Y."/>
            <person name="Lai Q."/>
            <person name="Shao Z."/>
        </authorList>
    </citation>
    <scope>NUCLEOTIDE SEQUENCE [LARGE SCALE GENOMIC DNA]</scope>
    <source>
        <strain evidence="7 8">GBSy1</strain>
    </source>
</reference>
<dbReference type="NCBIfam" id="TIGR01346">
    <property type="entry name" value="isocit_lyase"/>
    <property type="match status" value="2"/>
</dbReference>
<dbReference type="InterPro" id="IPR039556">
    <property type="entry name" value="ICL/PEPM"/>
</dbReference>
<dbReference type="InterPro" id="IPR015813">
    <property type="entry name" value="Pyrv/PenolPyrv_kinase-like_dom"/>
</dbReference>
<organism evidence="7 8">
    <name type="scientific">Aliidiomarina sedimenti</name>
    <dbReference type="NCBI Taxonomy" id="1933879"/>
    <lineage>
        <taxon>Bacteria</taxon>
        <taxon>Pseudomonadati</taxon>
        <taxon>Pseudomonadota</taxon>
        <taxon>Gammaproteobacteria</taxon>
        <taxon>Alteromonadales</taxon>
        <taxon>Idiomarinaceae</taxon>
        <taxon>Aliidiomarina</taxon>
    </lineage>
</organism>
<evidence type="ECO:0000313" key="7">
    <source>
        <dbReference type="EMBL" id="RUO28020.1"/>
    </source>
</evidence>
<proteinExistence type="predicted"/>